<protein>
    <submittedName>
        <fullName evidence="5">HU family DNA-binding protein</fullName>
    </submittedName>
</protein>
<accession>A0ABV7G7T0</accession>
<dbReference type="PANTHER" id="PTHR33175:SF3">
    <property type="entry name" value="DNA-BINDING PROTEIN HU-BETA"/>
    <property type="match status" value="1"/>
</dbReference>
<keyword evidence="6" id="KW-1185">Reference proteome</keyword>
<reference evidence="6" key="1">
    <citation type="journal article" date="2019" name="Int. J. Syst. Evol. Microbiol.">
        <title>The Global Catalogue of Microorganisms (GCM) 10K type strain sequencing project: providing services to taxonomists for standard genome sequencing and annotation.</title>
        <authorList>
            <consortium name="The Broad Institute Genomics Platform"/>
            <consortium name="The Broad Institute Genome Sequencing Center for Infectious Disease"/>
            <person name="Wu L."/>
            <person name="Ma J."/>
        </authorList>
    </citation>
    <scope>NUCLEOTIDE SEQUENCE [LARGE SCALE GENOMIC DNA]</scope>
    <source>
        <strain evidence="6">KCTC 52094</strain>
    </source>
</reference>
<dbReference type="SMART" id="SM00411">
    <property type="entry name" value="BHL"/>
    <property type="match status" value="1"/>
</dbReference>
<dbReference type="RefSeq" id="WP_379599687.1">
    <property type="nucleotide sequence ID" value="NZ_JBHRTN010000029.1"/>
</dbReference>
<dbReference type="InterPro" id="IPR010992">
    <property type="entry name" value="IHF-like_DNA-bd_dom_sf"/>
</dbReference>
<evidence type="ECO:0000256" key="1">
    <source>
        <dbReference type="ARBA" id="ARBA00010529"/>
    </source>
</evidence>
<keyword evidence="3 5" id="KW-0238">DNA-binding</keyword>
<comment type="similarity">
    <text evidence="1 4">Belongs to the bacterial histone-like protein family.</text>
</comment>
<evidence type="ECO:0000256" key="4">
    <source>
        <dbReference type="RuleBase" id="RU003939"/>
    </source>
</evidence>
<organism evidence="5 6">
    <name type="scientific">Teichococcus globiformis</name>
    <dbReference type="NCBI Taxonomy" id="2307229"/>
    <lineage>
        <taxon>Bacteria</taxon>
        <taxon>Pseudomonadati</taxon>
        <taxon>Pseudomonadota</taxon>
        <taxon>Alphaproteobacteria</taxon>
        <taxon>Acetobacterales</taxon>
        <taxon>Roseomonadaceae</taxon>
        <taxon>Roseomonas</taxon>
    </lineage>
</organism>
<dbReference type="SUPFAM" id="SSF47729">
    <property type="entry name" value="IHF-like DNA-binding proteins"/>
    <property type="match status" value="1"/>
</dbReference>
<name>A0ABV7G7T0_9PROT</name>
<dbReference type="GO" id="GO:0003677">
    <property type="term" value="F:DNA binding"/>
    <property type="evidence" value="ECO:0007669"/>
    <property type="project" value="UniProtKB-KW"/>
</dbReference>
<dbReference type="Pfam" id="PF00216">
    <property type="entry name" value="Bac_DNA_binding"/>
    <property type="match status" value="1"/>
</dbReference>
<sequence>MAGAILPHPTGFCRVQQSWGLHGSRRLCFGCMTDLKGKTMSKKFLADTIQKSIEITGVGATALAGDIIEAIKNEIIQTGRFTIPEFGAFSVRETPKRTAMNPRTGEKVAVKASATVRFKPSPALREGAFTALKKNKRKAARAAG</sequence>
<dbReference type="PANTHER" id="PTHR33175">
    <property type="entry name" value="DNA-BINDING PROTEIN HU"/>
    <property type="match status" value="1"/>
</dbReference>
<evidence type="ECO:0000256" key="3">
    <source>
        <dbReference type="ARBA" id="ARBA00023125"/>
    </source>
</evidence>
<evidence type="ECO:0000313" key="5">
    <source>
        <dbReference type="EMBL" id="MFC3127569.1"/>
    </source>
</evidence>
<keyword evidence="2" id="KW-0226">DNA condensation</keyword>
<dbReference type="PRINTS" id="PR01727">
    <property type="entry name" value="DNABINDINGHU"/>
</dbReference>
<dbReference type="InterPro" id="IPR000119">
    <property type="entry name" value="Hist_DNA-bd"/>
</dbReference>
<proteinExistence type="inferred from homology"/>
<gene>
    <name evidence="5" type="ORF">ACFOD4_21100</name>
</gene>
<evidence type="ECO:0000313" key="6">
    <source>
        <dbReference type="Proteomes" id="UP001595593"/>
    </source>
</evidence>
<comment type="caution">
    <text evidence="5">The sequence shown here is derived from an EMBL/GenBank/DDBJ whole genome shotgun (WGS) entry which is preliminary data.</text>
</comment>
<dbReference type="EMBL" id="JBHRTN010000029">
    <property type="protein sequence ID" value="MFC3127569.1"/>
    <property type="molecule type" value="Genomic_DNA"/>
</dbReference>
<evidence type="ECO:0000256" key="2">
    <source>
        <dbReference type="ARBA" id="ARBA00023067"/>
    </source>
</evidence>
<dbReference type="Gene3D" id="4.10.520.10">
    <property type="entry name" value="IHF-like DNA-binding proteins"/>
    <property type="match status" value="1"/>
</dbReference>
<dbReference type="Proteomes" id="UP001595593">
    <property type="component" value="Unassembled WGS sequence"/>
</dbReference>